<name>A0ABP8HI16_9BACT</name>
<dbReference type="Proteomes" id="UP001501725">
    <property type="component" value="Unassembled WGS sequence"/>
</dbReference>
<dbReference type="RefSeq" id="WP_345257280.1">
    <property type="nucleotide sequence ID" value="NZ_BAABGY010000011.1"/>
</dbReference>
<organism evidence="1 2">
    <name type="scientific">Flaviaesturariibacter amylovorans</name>
    <dbReference type="NCBI Taxonomy" id="1084520"/>
    <lineage>
        <taxon>Bacteria</taxon>
        <taxon>Pseudomonadati</taxon>
        <taxon>Bacteroidota</taxon>
        <taxon>Chitinophagia</taxon>
        <taxon>Chitinophagales</taxon>
        <taxon>Chitinophagaceae</taxon>
        <taxon>Flaviaestuariibacter</taxon>
    </lineage>
</organism>
<reference evidence="2" key="1">
    <citation type="journal article" date="2019" name="Int. J. Syst. Evol. Microbiol.">
        <title>The Global Catalogue of Microorganisms (GCM) 10K type strain sequencing project: providing services to taxonomists for standard genome sequencing and annotation.</title>
        <authorList>
            <consortium name="The Broad Institute Genomics Platform"/>
            <consortium name="The Broad Institute Genome Sequencing Center for Infectious Disease"/>
            <person name="Wu L."/>
            <person name="Ma J."/>
        </authorList>
    </citation>
    <scope>NUCLEOTIDE SEQUENCE [LARGE SCALE GENOMIC DNA]</scope>
    <source>
        <strain evidence="2">JCM 17919</strain>
    </source>
</reference>
<gene>
    <name evidence="1" type="ORF">GCM10023184_36640</name>
</gene>
<evidence type="ECO:0000313" key="1">
    <source>
        <dbReference type="EMBL" id="GAA4339489.1"/>
    </source>
</evidence>
<protein>
    <submittedName>
        <fullName evidence="1">Uncharacterized protein</fullName>
    </submittedName>
</protein>
<comment type="caution">
    <text evidence="1">The sequence shown here is derived from an EMBL/GenBank/DDBJ whole genome shotgun (WGS) entry which is preliminary data.</text>
</comment>
<evidence type="ECO:0000313" key="2">
    <source>
        <dbReference type="Proteomes" id="UP001501725"/>
    </source>
</evidence>
<keyword evidence="2" id="KW-1185">Reference proteome</keyword>
<proteinExistence type="predicted"/>
<dbReference type="EMBL" id="BAABGY010000011">
    <property type="protein sequence ID" value="GAA4339489.1"/>
    <property type="molecule type" value="Genomic_DNA"/>
</dbReference>
<accession>A0ABP8HI16</accession>
<sequence length="181" mass="21550">MTFVECCSSFEVLKCQLGFPRNRKYDLIFAAPRNTENAPQWFDLDPLAPSLVSELDFSCLTKTYLACFRKESRVETERSLKFTREEWYEQFDTRDNAYFRIGLRDGIIVEHYYYSDDILGWKEYGACKRTTKEIVDTAWILHDEWVSENASRFESADDDEIVDQGYRELFNDDPDNYWNID</sequence>